<keyword evidence="1" id="KW-0677">Repeat</keyword>
<feature type="compositionally biased region" description="Basic and acidic residues" evidence="2">
    <location>
        <begin position="10"/>
        <end position="22"/>
    </location>
</feature>
<reference evidence="3 4" key="1">
    <citation type="submission" date="2015-04" db="EMBL/GenBank/DDBJ databases">
        <authorList>
            <person name="Syromyatnikov M.Y."/>
            <person name="Popov V.N."/>
        </authorList>
    </citation>
    <scope>NUCLEOTIDE SEQUENCE [LARGE SCALE GENOMIC DNA]</scope>
</reference>
<evidence type="ECO:0000256" key="1">
    <source>
        <dbReference type="ARBA" id="ARBA00022737"/>
    </source>
</evidence>
<dbReference type="OrthoDB" id="27187at2759"/>
<name>A0A1J1IJ26_9DIPT</name>
<accession>A0A1J1IJ26</accession>
<protein>
    <submittedName>
        <fullName evidence="3">CLUMA_CG013501, isoform A</fullName>
    </submittedName>
</protein>
<dbReference type="GO" id="GO:0005737">
    <property type="term" value="C:cytoplasm"/>
    <property type="evidence" value="ECO:0007669"/>
    <property type="project" value="TreeGrafter"/>
</dbReference>
<dbReference type="GO" id="GO:0000793">
    <property type="term" value="C:condensed chromosome"/>
    <property type="evidence" value="ECO:0007669"/>
    <property type="project" value="TreeGrafter"/>
</dbReference>
<dbReference type="Pfam" id="PF02985">
    <property type="entry name" value="HEAT"/>
    <property type="match status" value="1"/>
</dbReference>
<gene>
    <name evidence="3" type="primary">similar to GG20356</name>
    <name evidence="3" type="ORF">CLUMA_CG013501</name>
</gene>
<dbReference type="AlphaFoldDB" id="A0A1J1IJ26"/>
<evidence type="ECO:0000256" key="2">
    <source>
        <dbReference type="SAM" id="MobiDB-lite"/>
    </source>
</evidence>
<dbReference type="SUPFAM" id="SSF48371">
    <property type="entry name" value="ARM repeat"/>
    <property type="match status" value="1"/>
</dbReference>
<dbReference type="EMBL" id="CVRI01000054">
    <property type="protein sequence ID" value="CRL00227.1"/>
    <property type="molecule type" value="Genomic_DNA"/>
</dbReference>
<dbReference type="PANTHER" id="PTHR14418:SF5">
    <property type="entry name" value="CONDENSIN COMPLEX SUBUNIT 3"/>
    <property type="match status" value="1"/>
</dbReference>
<sequence>MARNRKRSTMKRENKRHDESQKAKGKTKGKPVAKKCESETDWFSYPSNDNLTVLNMIISSRKSNCNNAKVIAELKKYYDKINHSDFIELFRQSLNMFLIHEQVNKTVLRIMLSLISRNIIDSVVYRMITTFLKDTSPLVRQNALKALQRLQFPDNPNDKVTKAYLLHMESDPVAKIADRIKILTTGLNDSSKTVKKTFHNVILTNWIASYNYNYVDFTKALKTNSSNERLLKFRSLAEDALSIVFT</sequence>
<feature type="region of interest" description="Disordered" evidence="2">
    <location>
        <begin position="1"/>
        <end position="35"/>
    </location>
</feature>
<feature type="compositionally biased region" description="Basic residues" evidence="2">
    <location>
        <begin position="23"/>
        <end position="33"/>
    </location>
</feature>
<dbReference type="InterPro" id="IPR016024">
    <property type="entry name" value="ARM-type_fold"/>
</dbReference>
<dbReference type="GO" id="GO:0007076">
    <property type="term" value="P:mitotic chromosome condensation"/>
    <property type="evidence" value="ECO:0007669"/>
    <property type="project" value="InterPro"/>
</dbReference>
<dbReference type="InterPro" id="IPR027165">
    <property type="entry name" value="CND3"/>
</dbReference>
<dbReference type="PANTHER" id="PTHR14418">
    <property type="entry name" value="CONDENSIN COMPLEX SUBUNIT 3-RELATED"/>
    <property type="match status" value="1"/>
</dbReference>
<evidence type="ECO:0000313" key="4">
    <source>
        <dbReference type="Proteomes" id="UP000183832"/>
    </source>
</evidence>
<proteinExistence type="predicted"/>
<organism evidence="3 4">
    <name type="scientific">Clunio marinus</name>
    <dbReference type="NCBI Taxonomy" id="568069"/>
    <lineage>
        <taxon>Eukaryota</taxon>
        <taxon>Metazoa</taxon>
        <taxon>Ecdysozoa</taxon>
        <taxon>Arthropoda</taxon>
        <taxon>Hexapoda</taxon>
        <taxon>Insecta</taxon>
        <taxon>Pterygota</taxon>
        <taxon>Neoptera</taxon>
        <taxon>Endopterygota</taxon>
        <taxon>Diptera</taxon>
        <taxon>Nematocera</taxon>
        <taxon>Chironomoidea</taxon>
        <taxon>Chironomidae</taxon>
        <taxon>Clunio</taxon>
    </lineage>
</organism>
<dbReference type="GO" id="GO:0000796">
    <property type="term" value="C:condensin complex"/>
    <property type="evidence" value="ECO:0007669"/>
    <property type="project" value="InterPro"/>
</dbReference>
<dbReference type="Proteomes" id="UP000183832">
    <property type="component" value="Unassembled WGS sequence"/>
</dbReference>
<keyword evidence="4" id="KW-1185">Reference proteome</keyword>
<evidence type="ECO:0000313" key="3">
    <source>
        <dbReference type="EMBL" id="CRL00227.1"/>
    </source>
</evidence>
<dbReference type="InterPro" id="IPR000357">
    <property type="entry name" value="HEAT"/>
</dbReference>
<dbReference type="STRING" id="568069.A0A1J1IJ26"/>